<evidence type="ECO:0000256" key="1">
    <source>
        <dbReference type="SAM" id="MobiDB-lite"/>
    </source>
</evidence>
<accession>W4HG34</accession>
<protein>
    <submittedName>
        <fullName evidence="2">Uncharacterized protein</fullName>
    </submittedName>
</protein>
<feature type="region of interest" description="Disordered" evidence="1">
    <location>
        <begin position="1"/>
        <end position="56"/>
    </location>
</feature>
<proteinExistence type="predicted"/>
<dbReference type="eggNOG" id="ENOG5031A48">
    <property type="taxonomic scope" value="Bacteria"/>
</dbReference>
<dbReference type="STRING" id="1379903.ATO8_15808"/>
<keyword evidence="3" id="KW-1185">Reference proteome</keyword>
<comment type="caution">
    <text evidence="2">The sequence shown here is derived from an EMBL/GenBank/DDBJ whole genome shotgun (WGS) entry which is preliminary data.</text>
</comment>
<feature type="region of interest" description="Disordered" evidence="1">
    <location>
        <begin position="85"/>
        <end position="108"/>
    </location>
</feature>
<dbReference type="OrthoDB" id="7874994at2"/>
<evidence type="ECO:0000313" key="2">
    <source>
        <dbReference type="EMBL" id="ETW11727.1"/>
    </source>
</evidence>
<reference evidence="2 3" key="1">
    <citation type="journal article" date="2014" name="Antonie Van Leeuwenhoek">
        <title>Roseivivax atlanticus sp. nov., isolated from surface seawater of the Atlantic Ocean.</title>
        <authorList>
            <person name="Li G."/>
            <person name="Lai Q."/>
            <person name="Liu X."/>
            <person name="Sun F."/>
            <person name="Shao Z."/>
        </authorList>
    </citation>
    <scope>NUCLEOTIDE SEQUENCE [LARGE SCALE GENOMIC DNA]</scope>
    <source>
        <strain evidence="2 3">22II-s10s</strain>
    </source>
</reference>
<gene>
    <name evidence="2" type="ORF">ATO8_15808</name>
</gene>
<dbReference type="RefSeq" id="WP_043845856.1">
    <property type="nucleotide sequence ID" value="NZ_AQQW01000010.1"/>
</dbReference>
<organism evidence="2 3">
    <name type="scientific">Roseivivax marinus</name>
    <dbReference type="NCBI Taxonomy" id="1379903"/>
    <lineage>
        <taxon>Bacteria</taxon>
        <taxon>Pseudomonadati</taxon>
        <taxon>Pseudomonadota</taxon>
        <taxon>Alphaproteobacteria</taxon>
        <taxon>Rhodobacterales</taxon>
        <taxon>Roseobacteraceae</taxon>
        <taxon>Roseivivax</taxon>
    </lineage>
</organism>
<dbReference type="Proteomes" id="UP000019063">
    <property type="component" value="Unassembled WGS sequence"/>
</dbReference>
<name>W4HG34_9RHOB</name>
<dbReference type="EMBL" id="AQQW01000010">
    <property type="protein sequence ID" value="ETW11727.1"/>
    <property type="molecule type" value="Genomic_DNA"/>
</dbReference>
<sequence length="108" mass="10897">MQISLPTSPAAPLVSGHPFGLPAAPARSPDPKRVEATDAASSGNLGERRTPAPSAEEELAKVLENPGDHIAPPSIMQLRIAALLDGGTGPADTPPDAAAANYASGLDR</sequence>
<dbReference type="AlphaFoldDB" id="W4HG34"/>
<feature type="compositionally biased region" description="Low complexity" evidence="1">
    <location>
        <begin position="90"/>
        <end position="100"/>
    </location>
</feature>
<evidence type="ECO:0000313" key="3">
    <source>
        <dbReference type="Proteomes" id="UP000019063"/>
    </source>
</evidence>